<proteinExistence type="predicted"/>
<name>A0ACC0XJQ0_9ROSI</name>
<gene>
    <name evidence="1" type="ORF">Pint_10040</name>
</gene>
<evidence type="ECO:0000313" key="2">
    <source>
        <dbReference type="Proteomes" id="UP001163603"/>
    </source>
</evidence>
<protein>
    <submittedName>
        <fullName evidence="1">Uncharacterized protein</fullName>
    </submittedName>
</protein>
<comment type="caution">
    <text evidence="1">The sequence shown here is derived from an EMBL/GenBank/DDBJ whole genome shotgun (WGS) entry which is preliminary data.</text>
</comment>
<organism evidence="1 2">
    <name type="scientific">Pistacia integerrima</name>
    <dbReference type="NCBI Taxonomy" id="434235"/>
    <lineage>
        <taxon>Eukaryota</taxon>
        <taxon>Viridiplantae</taxon>
        <taxon>Streptophyta</taxon>
        <taxon>Embryophyta</taxon>
        <taxon>Tracheophyta</taxon>
        <taxon>Spermatophyta</taxon>
        <taxon>Magnoliopsida</taxon>
        <taxon>eudicotyledons</taxon>
        <taxon>Gunneridae</taxon>
        <taxon>Pentapetalae</taxon>
        <taxon>rosids</taxon>
        <taxon>malvids</taxon>
        <taxon>Sapindales</taxon>
        <taxon>Anacardiaceae</taxon>
        <taxon>Pistacia</taxon>
    </lineage>
</organism>
<evidence type="ECO:0000313" key="1">
    <source>
        <dbReference type="EMBL" id="KAJ0017715.1"/>
    </source>
</evidence>
<sequence>MREFGVLPDKFTFPSLIKCCCDLKEVLEVKKIHGLSFKLGLGFDVFIGSALVNTYLKLQLMEEAQKVFEELTVRDVVLWNAMINGYAQIGKWDEALGVFRRMSEEGVLMSRFTVTGVLSVFSIRGDFNNGRGVHGFVMKMGYDSGVAVMNALIDMYGKCKCIGDALEIFERMQEKDLFSWNSIMTVHEQCGYHDGTLKLFDRMLHAGIQPDLVTVTTVLPACSHLAALMHGKAAFALDGDGCGFGGLEFPSTIDGFLKNDPPKQ</sequence>
<dbReference type="Proteomes" id="UP001163603">
    <property type="component" value="Chromosome 12"/>
</dbReference>
<dbReference type="EMBL" id="CM047747">
    <property type="protein sequence ID" value="KAJ0017715.1"/>
    <property type="molecule type" value="Genomic_DNA"/>
</dbReference>
<keyword evidence="2" id="KW-1185">Reference proteome</keyword>
<accession>A0ACC0XJQ0</accession>
<reference evidence="2" key="1">
    <citation type="journal article" date="2023" name="G3 (Bethesda)">
        <title>Genome assembly and association tests identify interacting loci associated with vigor, precocity, and sex in interspecific pistachio rootstocks.</title>
        <authorList>
            <person name="Palmer W."/>
            <person name="Jacygrad E."/>
            <person name="Sagayaradj S."/>
            <person name="Cavanaugh K."/>
            <person name="Han R."/>
            <person name="Bertier L."/>
            <person name="Beede B."/>
            <person name="Kafkas S."/>
            <person name="Golino D."/>
            <person name="Preece J."/>
            <person name="Michelmore R."/>
        </authorList>
    </citation>
    <scope>NUCLEOTIDE SEQUENCE [LARGE SCALE GENOMIC DNA]</scope>
</reference>